<keyword evidence="5" id="KW-0378">Hydrolase</keyword>
<dbReference type="EC" id="3.1.1.96" evidence="2 5"/>
<evidence type="ECO:0000256" key="5">
    <source>
        <dbReference type="RuleBase" id="RU003470"/>
    </source>
</evidence>
<comment type="catalytic activity">
    <reaction evidence="4">
        <text>a D-aminoacyl-tRNA + H2O = a tRNA + a D-alpha-amino acid + H(+)</text>
        <dbReference type="Rhea" id="RHEA:13953"/>
        <dbReference type="Rhea" id="RHEA-COMP:10123"/>
        <dbReference type="Rhea" id="RHEA-COMP:10124"/>
        <dbReference type="ChEBI" id="CHEBI:15377"/>
        <dbReference type="ChEBI" id="CHEBI:15378"/>
        <dbReference type="ChEBI" id="CHEBI:59871"/>
        <dbReference type="ChEBI" id="CHEBI:78442"/>
        <dbReference type="ChEBI" id="CHEBI:79333"/>
        <dbReference type="EC" id="3.1.1.96"/>
    </reaction>
</comment>
<keyword evidence="5" id="KW-0820">tRNA-binding</keyword>
<feature type="region of interest" description="Disordered" evidence="6">
    <location>
        <begin position="129"/>
        <end position="180"/>
    </location>
</feature>
<keyword evidence="5" id="KW-0963">Cytoplasm</keyword>
<comment type="caution">
    <text evidence="7">The sequence shown here is derived from an EMBL/GenBank/DDBJ whole genome shotgun (WGS) entry which is preliminary data.</text>
</comment>
<dbReference type="InterPro" id="IPR003732">
    <property type="entry name" value="Daa-tRNA_deacyls_DTD"/>
</dbReference>
<dbReference type="PANTHER" id="PTHR10472">
    <property type="entry name" value="D-TYROSYL-TRNA TYR DEACYLASE"/>
    <property type="match status" value="1"/>
</dbReference>
<evidence type="ECO:0000256" key="6">
    <source>
        <dbReference type="SAM" id="MobiDB-lite"/>
    </source>
</evidence>
<dbReference type="GO" id="GO:0051500">
    <property type="term" value="F:D-tyrosyl-tRNA(Tyr) deacylase activity"/>
    <property type="evidence" value="ECO:0007669"/>
    <property type="project" value="TreeGrafter"/>
</dbReference>
<protein>
    <recommendedName>
        <fullName evidence="2 5">D-aminoacyl-tRNA deacylase</fullName>
        <ecNumber evidence="2 5">3.1.1.96</ecNumber>
    </recommendedName>
</protein>
<evidence type="ECO:0000256" key="4">
    <source>
        <dbReference type="ARBA" id="ARBA00048018"/>
    </source>
</evidence>
<comment type="similarity">
    <text evidence="1 5">Belongs to the DTD family.</text>
</comment>
<comment type="catalytic activity">
    <reaction evidence="3">
        <text>glycyl-tRNA(Ala) + H2O = tRNA(Ala) + glycine + H(+)</text>
        <dbReference type="Rhea" id="RHEA:53744"/>
        <dbReference type="Rhea" id="RHEA-COMP:9657"/>
        <dbReference type="Rhea" id="RHEA-COMP:13640"/>
        <dbReference type="ChEBI" id="CHEBI:15377"/>
        <dbReference type="ChEBI" id="CHEBI:15378"/>
        <dbReference type="ChEBI" id="CHEBI:57305"/>
        <dbReference type="ChEBI" id="CHEBI:78442"/>
        <dbReference type="ChEBI" id="CHEBI:78522"/>
        <dbReference type="EC" id="3.1.1.96"/>
    </reaction>
</comment>
<sequence length="180" mass="20368">MFTVGDEVVSSIGRGLCVLIGITRDDTPKDIEYMVRKVLRLRVFDGDDDKRWCKSVMDKQFDVLCVSQFTLYTVLKGNKPDFHLAMSSEKSEEFYNMFLEEMRKAYRPDAIKDGQFGAYMQVNIQNDGPVTITLDSPPHNQAGDKKGGNQKTQHSQSEQPQSQVTAAELATEFDNSLQTK</sequence>
<dbReference type="InterPro" id="IPR023509">
    <property type="entry name" value="DTD-like_sf"/>
</dbReference>
<gene>
    <name evidence="7" type="ORF">NP493_185g02013</name>
</gene>
<evidence type="ECO:0000313" key="7">
    <source>
        <dbReference type="EMBL" id="KAK2186879.1"/>
    </source>
</evidence>
<keyword evidence="5" id="KW-0694">RNA-binding</keyword>
<dbReference type="FunFam" id="3.50.80.10:FF:000001">
    <property type="entry name" value="D-aminoacyl-tRNA deacylase"/>
    <property type="match status" value="1"/>
</dbReference>
<evidence type="ECO:0000256" key="3">
    <source>
        <dbReference type="ARBA" id="ARBA00047676"/>
    </source>
</evidence>
<evidence type="ECO:0000256" key="2">
    <source>
        <dbReference type="ARBA" id="ARBA00013056"/>
    </source>
</evidence>
<feature type="compositionally biased region" description="Polar residues" evidence="6">
    <location>
        <begin position="149"/>
        <end position="165"/>
    </location>
</feature>
<organism evidence="7 8">
    <name type="scientific">Ridgeia piscesae</name>
    <name type="common">Tubeworm</name>
    <dbReference type="NCBI Taxonomy" id="27915"/>
    <lineage>
        <taxon>Eukaryota</taxon>
        <taxon>Metazoa</taxon>
        <taxon>Spiralia</taxon>
        <taxon>Lophotrochozoa</taxon>
        <taxon>Annelida</taxon>
        <taxon>Polychaeta</taxon>
        <taxon>Sedentaria</taxon>
        <taxon>Canalipalpata</taxon>
        <taxon>Sabellida</taxon>
        <taxon>Siboglinidae</taxon>
        <taxon>Ridgeia</taxon>
    </lineage>
</organism>
<dbReference type="NCBIfam" id="TIGR00256">
    <property type="entry name" value="D-aminoacyl-tRNA deacylase"/>
    <property type="match status" value="1"/>
</dbReference>
<dbReference type="EMBL" id="JAODUO010000185">
    <property type="protein sequence ID" value="KAK2186879.1"/>
    <property type="molecule type" value="Genomic_DNA"/>
</dbReference>
<dbReference type="GO" id="GO:0000049">
    <property type="term" value="F:tRNA binding"/>
    <property type="evidence" value="ECO:0007669"/>
    <property type="project" value="UniProtKB-KW"/>
</dbReference>
<dbReference type="Proteomes" id="UP001209878">
    <property type="component" value="Unassembled WGS sequence"/>
</dbReference>
<comment type="subcellular location">
    <subcellularLocation>
        <location evidence="5">Cytoplasm</location>
    </subcellularLocation>
</comment>
<dbReference type="PANTHER" id="PTHR10472:SF5">
    <property type="entry name" value="D-AMINOACYL-TRNA DEACYLASE 1"/>
    <property type="match status" value="1"/>
</dbReference>
<dbReference type="Gene3D" id="3.50.80.10">
    <property type="entry name" value="D-tyrosyl-tRNA(Tyr) deacylase"/>
    <property type="match status" value="1"/>
</dbReference>
<reference evidence="7" key="1">
    <citation type="journal article" date="2023" name="Mol. Biol. Evol.">
        <title>Third-Generation Sequencing Reveals the Adaptive Role of the Epigenome in Three Deep-Sea Polychaetes.</title>
        <authorList>
            <person name="Perez M."/>
            <person name="Aroh O."/>
            <person name="Sun Y."/>
            <person name="Lan Y."/>
            <person name="Juniper S.K."/>
            <person name="Young C.R."/>
            <person name="Angers B."/>
            <person name="Qian P.Y."/>
        </authorList>
    </citation>
    <scope>NUCLEOTIDE SEQUENCE</scope>
    <source>
        <strain evidence="7">R07B-5</strain>
    </source>
</reference>
<name>A0AAD9P2J2_RIDPI</name>
<evidence type="ECO:0000256" key="1">
    <source>
        <dbReference type="ARBA" id="ARBA00009673"/>
    </source>
</evidence>
<dbReference type="Pfam" id="PF02580">
    <property type="entry name" value="Tyr_Deacylase"/>
    <property type="match status" value="1"/>
</dbReference>
<dbReference type="SUPFAM" id="SSF69500">
    <property type="entry name" value="DTD-like"/>
    <property type="match status" value="1"/>
</dbReference>
<dbReference type="GO" id="GO:0005737">
    <property type="term" value="C:cytoplasm"/>
    <property type="evidence" value="ECO:0007669"/>
    <property type="project" value="UniProtKB-SubCell"/>
</dbReference>
<accession>A0AAD9P2J2</accession>
<dbReference type="AlphaFoldDB" id="A0AAD9P2J2"/>
<proteinExistence type="inferred from homology"/>
<evidence type="ECO:0000313" key="8">
    <source>
        <dbReference type="Proteomes" id="UP001209878"/>
    </source>
</evidence>
<keyword evidence="8" id="KW-1185">Reference proteome</keyword>